<comment type="caution">
    <text evidence="3">The sequence shown here is derived from an EMBL/GenBank/DDBJ whole genome shotgun (WGS) entry which is preliminary data.</text>
</comment>
<feature type="region of interest" description="Disordered" evidence="1">
    <location>
        <begin position="21"/>
        <end position="64"/>
    </location>
</feature>
<evidence type="ECO:0000313" key="3">
    <source>
        <dbReference type="EMBL" id="MBW2940923.1"/>
    </source>
</evidence>
<protein>
    <submittedName>
        <fullName evidence="3">Serine protease</fullName>
    </submittedName>
</protein>
<dbReference type="GO" id="GO:0008233">
    <property type="term" value="F:peptidase activity"/>
    <property type="evidence" value="ECO:0007669"/>
    <property type="project" value="UniProtKB-KW"/>
</dbReference>
<dbReference type="PROSITE" id="PS00135">
    <property type="entry name" value="TRYPSIN_SER"/>
    <property type="match status" value="1"/>
</dbReference>
<dbReference type="PROSITE" id="PS51257">
    <property type="entry name" value="PROKAR_LIPOPROTEIN"/>
    <property type="match status" value="1"/>
</dbReference>
<keyword evidence="3" id="KW-0378">Hydrolase</keyword>
<dbReference type="GO" id="GO:0006508">
    <property type="term" value="P:proteolysis"/>
    <property type="evidence" value="ECO:0007669"/>
    <property type="project" value="UniProtKB-KW"/>
</dbReference>
<feature type="chain" id="PRO_5045954312" evidence="2">
    <location>
        <begin position="27"/>
        <end position="309"/>
    </location>
</feature>
<keyword evidence="3" id="KW-0645">Protease</keyword>
<organism evidence="3 4">
    <name type="scientific">Zhongshania aquimaris</name>
    <dbReference type="NCBI Taxonomy" id="2857107"/>
    <lineage>
        <taxon>Bacteria</taxon>
        <taxon>Pseudomonadati</taxon>
        <taxon>Pseudomonadota</taxon>
        <taxon>Gammaproteobacteria</taxon>
        <taxon>Cellvibrionales</taxon>
        <taxon>Spongiibacteraceae</taxon>
        <taxon>Zhongshania</taxon>
    </lineage>
</organism>
<dbReference type="Pfam" id="PF13365">
    <property type="entry name" value="Trypsin_2"/>
    <property type="match status" value="1"/>
</dbReference>
<dbReference type="InterPro" id="IPR033116">
    <property type="entry name" value="TRYPSIN_SER"/>
</dbReference>
<proteinExistence type="predicted"/>
<gene>
    <name evidence="3" type="ORF">KXJ70_09060</name>
</gene>
<feature type="signal peptide" evidence="2">
    <location>
        <begin position="1"/>
        <end position="26"/>
    </location>
</feature>
<evidence type="ECO:0000256" key="2">
    <source>
        <dbReference type="SAM" id="SignalP"/>
    </source>
</evidence>
<name>A0ABS6VRH8_9GAMM</name>
<dbReference type="EMBL" id="JAHWDQ010000002">
    <property type="protein sequence ID" value="MBW2940923.1"/>
    <property type="molecule type" value="Genomic_DNA"/>
</dbReference>
<dbReference type="Proteomes" id="UP001166291">
    <property type="component" value="Unassembled WGS sequence"/>
</dbReference>
<keyword evidence="2" id="KW-0732">Signal</keyword>
<feature type="compositionally biased region" description="Low complexity" evidence="1">
    <location>
        <begin position="21"/>
        <end position="34"/>
    </location>
</feature>
<keyword evidence="4" id="KW-1185">Reference proteome</keyword>
<evidence type="ECO:0000256" key="1">
    <source>
        <dbReference type="SAM" id="MobiDB-lite"/>
    </source>
</evidence>
<accession>A0ABS6VRH8</accession>
<sequence>MMTRWVIFVFVALLAACGGSSSSSNSTPPNSDNSAGSNNPPQENGGGTSSPETPVSFGVPAGGQIRPGMEISADGSGCTGNFLFSPNAQTVYIGVAAHCFSIDTNDGVDPCETNNLPIGFNQVIIENATQPGELVYSSWRAMQEQGETPGSNACVYNDFALVKVHSDDLANIHPASFAFGGPVSLFTGLASVGDNVFAYGRSPFHFGLRNLEAKSGTITAVLGGGWAYEIRTDKASIPGDSGGPIFGPTGQALAVTSVLSVGLGGPTLINVSNGVANVDRALKYAIDGGFINASTKLLVWPDFYPSANF</sequence>
<evidence type="ECO:0000313" key="4">
    <source>
        <dbReference type="Proteomes" id="UP001166291"/>
    </source>
</evidence>
<reference evidence="3" key="1">
    <citation type="submission" date="2021-07" db="EMBL/GenBank/DDBJ databases">
        <title>Zhongshania sp. CAU 1632 isolated from seawater.</title>
        <authorList>
            <person name="Kim W."/>
        </authorList>
    </citation>
    <scope>NUCLEOTIDE SEQUENCE</scope>
    <source>
        <strain evidence="3">CAU 1632</strain>
    </source>
</reference>